<evidence type="ECO:0000313" key="3">
    <source>
        <dbReference type="Proteomes" id="UP000639403"/>
    </source>
</evidence>
<proteinExistence type="predicted"/>
<comment type="caution">
    <text evidence="2">The sequence shown here is derived from an EMBL/GenBank/DDBJ whole genome shotgun (WGS) entry which is preliminary data.</text>
</comment>
<feature type="region of interest" description="Disordered" evidence="1">
    <location>
        <begin position="120"/>
        <end position="140"/>
    </location>
</feature>
<sequence length="140" mass="15565">MPDKLVACDWPGQCMSSSKASHRRYVCVVSFAARLGSLAPRNIRACFDTMGRTRTQEWGTRLRRRRVPASHFRCGARGKRGCISRVRGCVSRVPGARSTRASRGPRTKWGTMIARTSCAPPTVLRGNDRREGPRGARPHS</sequence>
<dbReference type="AlphaFoldDB" id="A0A8H7NY80"/>
<dbReference type="EMBL" id="JADOXO010000204">
    <property type="protein sequence ID" value="KAF9809458.1"/>
    <property type="molecule type" value="Genomic_DNA"/>
</dbReference>
<evidence type="ECO:0000256" key="1">
    <source>
        <dbReference type="SAM" id="MobiDB-lite"/>
    </source>
</evidence>
<name>A0A8H7NY80_9APHY</name>
<organism evidence="2 3">
    <name type="scientific">Rhodonia placenta</name>
    <dbReference type="NCBI Taxonomy" id="104341"/>
    <lineage>
        <taxon>Eukaryota</taxon>
        <taxon>Fungi</taxon>
        <taxon>Dikarya</taxon>
        <taxon>Basidiomycota</taxon>
        <taxon>Agaricomycotina</taxon>
        <taxon>Agaricomycetes</taxon>
        <taxon>Polyporales</taxon>
        <taxon>Adustoporiaceae</taxon>
        <taxon>Rhodonia</taxon>
    </lineage>
</organism>
<evidence type="ECO:0000313" key="2">
    <source>
        <dbReference type="EMBL" id="KAF9809458.1"/>
    </source>
</evidence>
<protein>
    <submittedName>
        <fullName evidence="2">Uncharacterized protein</fullName>
    </submittedName>
</protein>
<reference evidence="2" key="2">
    <citation type="journal article" name="Front. Microbiol.">
        <title>Degradative Capacity of Two Strains of Rhodonia placenta: From Phenotype to Genotype.</title>
        <authorList>
            <person name="Kolle M."/>
            <person name="Horta M.A.C."/>
            <person name="Nowrousian M."/>
            <person name="Ohm R.A."/>
            <person name="Benz J.P."/>
            <person name="Pilgard A."/>
        </authorList>
    </citation>
    <scope>NUCLEOTIDE SEQUENCE</scope>
    <source>
        <strain evidence="2">FPRL280</strain>
    </source>
</reference>
<reference evidence="2" key="1">
    <citation type="submission" date="2020-11" db="EMBL/GenBank/DDBJ databases">
        <authorList>
            <person name="Koelle M."/>
            <person name="Horta M.A.C."/>
            <person name="Nowrousian M."/>
            <person name="Ohm R.A."/>
            <person name="Benz P."/>
            <person name="Pilgard A."/>
        </authorList>
    </citation>
    <scope>NUCLEOTIDE SEQUENCE</scope>
    <source>
        <strain evidence="2">FPRL280</strain>
    </source>
</reference>
<dbReference type="Proteomes" id="UP000639403">
    <property type="component" value="Unassembled WGS sequence"/>
</dbReference>
<accession>A0A8H7NY80</accession>
<gene>
    <name evidence="2" type="ORF">IEO21_07384</name>
</gene>